<gene>
    <name evidence="1" type="ORF">B0T25DRAFT_636249</name>
</gene>
<protein>
    <submittedName>
        <fullName evidence="1">Uncharacterized protein</fullName>
    </submittedName>
</protein>
<dbReference type="Proteomes" id="UP001275084">
    <property type="component" value="Unassembled WGS sequence"/>
</dbReference>
<name>A0AAJ0H5C0_9PEZI</name>
<sequence>MAERDTALQLQDAMSTGSFDPLLCKLYHCCARPTDIWDTNTWGGLPLLDNLRLEIFPAGLKNFNDQQGTQPNNASAHLPNPCLDSDFQTPVYDFIDWNVTRVYLNASNEYPNTFHIAVMLRDSANNYSLKCTGEHVIKNGGPYEQRYTHCAPEGGFHDGSFQPIVSFGLYEPILTQSTEPGSVGRINSNVGLQQYWICTPPANSSSYSRVFKGTVRADIRLACPARNGSATGELIQCNTTTTGSLRADYTPKYNASETSPLVPWRFDPPPAEDGLHPAPPRDCTDLSFTHPDVIVENGAVFVIGPQGRGSSMGHSLNLNLTSRVTGVSHSCCWGEAWNNTEVYQTSLVLRCAPLPNALPDPSVSTFRMEFTPLTSRAVIQHWWGCGDAKGTYSRRYRTYALYTMPLYCLDGDTKLSTCRANRHTVKGQLQVPAQYDPVDVPPPPGASKAGCTAVSLAPQWVVRSFRYEERRNWRSQVANATAPPVAEWNYKPQNTLSLDLLNKANDYAVSCRLDLSSADLANNTWQRCFPDTGRSQYFIETYVRFHPATAVLSVNQTWYCSDTDASQPLLYEGAVSVQVQYCGETIERQRDVCNRRTFPRGCDINSMTRWCQTGLYNLQAGVLQPADVTVRGNTVRTSRLPANALVDPDPNPDVPVTWTISQFKPEGFFHTYWLYMSIVSPPTSVLSFDFANSAFTRRPGAGGGLIKHVEANTPALSPFTSGWRPAASYGQLDDPWWTFGFGGHFPFDNALSWRMRFDATTGYLEMNHVWYCNDKNPDTPLLFNGTWAGHIKMRCGLNDMYDPDRVEIGCFLPNSSVTVAPQVYSQKLRSMAELPR</sequence>
<dbReference type="EMBL" id="JAUIQD010000009">
    <property type="protein sequence ID" value="KAK3339805.1"/>
    <property type="molecule type" value="Genomic_DNA"/>
</dbReference>
<organism evidence="1 2">
    <name type="scientific">Lasiosphaeria hispida</name>
    <dbReference type="NCBI Taxonomy" id="260671"/>
    <lineage>
        <taxon>Eukaryota</taxon>
        <taxon>Fungi</taxon>
        <taxon>Dikarya</taxon>
        <taxon>Ascomycota</taxon>
        <taxon>Pezizomycotina</taxon>
        <taxon>Sordariomycetes</taxon>
        <taxon>Sordariomycetidae</taxon>
        <taxon>Sordariales</taxon>
        <taxon>Lasiosphaeriaceae</taxon>
        <taxon>Lasiosphaeria</taxon>
    </lineage>
</organism>
<comment type="caution">
    <text evidence="1">The sequence shown here is derived from an EMBL/GenBank/DDBJ whole genome shotgun (WGS) entry which is preliminary data.</text>
</comment>
<keyword evidence="2" id="KW-1185">Reference proteome</keyword>
<reference evidence="1" key="1">
    <citation type="journal article" date="2023" name="Mol. Phylogenet. Evol.">
        <title>Genome-scale phylogeny and comparative genomics of the fungal order Sordariales.</title>
        <authorList>
            <person name="Hensen N."/>
            <person name="Bonometti L."/>
            <person name="Westerberg I."/>
            <person name="Brannstrom I.O."/>
            <person name="Guillou S."/>
            <person name="Cros-Aarteil S."/>
            <person name="Calhoun S."/>
            <person name="Haridas S."/>
            <person name="Kuo A."/>
            <person name="Mondo S."/>
            <person name="Pangilinan J."/>
            <person name="Riley R."/>
            <person name="LaButti K."/>
            <person name="Andreopoulos B."/>
            <person name="Lipzen A."/>
            <person name="Chen C."/>
            <person name="Yan M."/>
            <person name="Daum C."/>
            <person name="Ng V."/>
            <person name="Clum A."/>
            <person name="Steindorff A."/>
            <person name="Ohm R.A."/>
            <person name="Martin F."/>
            <person name="Silar P."/>
            <person name="Natvig D.O."/>
            <person name="Lalanne C."/>
            <person name="Gautier V."/>
            <person name="Ament-Velasquez S.L."/>
            <person name="Kruys A."/>
            <person name="Hutchinson M.I."/>
            <person name="Powell A.J."/>
            <person name="Barry K."/>
            <person name="Miller A.N."/>
            <person name="Grigoriev I.V."/>
            <person name="Debuchy R."/>
            <person name="Gladieux P."/>
            <person name="Hiltunen Thoren M."/>
            <person name="Johannesson H."/>
        </authorList>
    </citation>
    <scope>NUCLEOTIDE SEQUENCE</scope>
    <source>
        <strain evidence="1">CBS 955.72</strain>
    </source>
</reference>
<evidence type="ECO:0000313" key="2">
    <source>
        <dbReference type="Proteomes" id="UP001275084"/>
    </source>
</evidence>
<dbReference type="AlphaFoldDB" id="A0AAJ0H5C0"/>
<proteinExistence type="predicted"/>
<accession>A0AAJ0H5C0</accession>
<evidence type="ECO:0000313" key="1">
    <source>
        <dbReference type="EMBL" id="KAK3339805.1"/>
    </source>
</evidence>
<reference evidence="1" key="2">
    <citation type="submission" date="2023-06" db="EMBL/GenBank/DDBJ databases">
        <authorList>
            <consortium name="Lawrence Berkeley National Laboratory"/>
            <person name="Haridas S."/>
            <person name="Hensen N."/>
            <person name="Bonometti L."/>
            <person name="Westerberg I."/>
            <person name="Brannstrom I.O."/>
            <person name="Guillou S."/>
            <person name="Cros-Aarteil S."/>
            <person name="Calhoun S."/>
            <person name="Kuo A."/>
            <person name="Mondo S."/>
            <person name="Pangilinan J."/>
            <person name="Riley R."/>
            <person name="Labutti K."/>
            <person name="Andreopoulos B."/>
            <person name="Lipzen A."/>
            <person name="Chen C."/>
            <person name="Yanf M."/>
            <person name="Daum C."/>
            <person name="Ng V."/>
            <person name="Clum A."/>
            <person name="Steindorff A."/>
            <person name="Ohm R."/>
            <person name="Martin F."/>
            <person name="Silar P."/>
            <person name="Natvig D."/>
            <person name="Lalanne C."/>
            <person name="Gautier V."/>
            <person name="Ament-Velasquez S.L."/>
            <person name="Kruys A."/>
            <person name="Hutchinson M.I."/>
            <person name="Powell A.J."/>
            <person name="Barry K."/>
            <person name="Miller A.N."/>
            <person name="Grigoriev I.V."/>
            <person name="Debuchy R."/>
            <person name="Gladieux P."/>
            <person name="Thoren M.H."/>
            <person name="Johannesson H."/>
        </authorList>
    </citation>
    <scope>NUCLEOTIDE SEQUENCE</scope>
    <source>
        <strain evidence="1">CBS 955.72</strain>
    </source>
</reference>